<protein>
    <submittedName>
        <fullName evidence="1">Uncharacterized protein</fullName>
    </submittedName>
</protein>
<dbReference type="Proteomes" id="UP001596457">
    <property type="component" value="Unassembled WGS sequence"/>
</dbReference>
<name>A0ABW2S883_9BURK</name>
<organism evidence="1 2">
    <name type="scientific">Hydrogenophaga defluvii</name>
    <dbReference type="NCBI Taxonomy" id="249410"/>
    <lineage>
        <taxon>Bacteria</taxon>
        <taxon>Pseudomonadati</taxon>
        <taxon>Pseudomonadota</taxon>
        <taxon>Betaproteobacteria</taxon>
        <taxon>Burkholderiales</taxon>
        <taxon>Comamonadaceae</taxon>
        <taxon>Hydrogenophaga</taxon>
    </lineage>
</organism>
<dbReference type="RefSeq" id="WP_382198284.1">
    <property type="nucleotide sequence ID" value="NZ_JBHTBZ010000005.1"/>
</dbReference>
<sequence>MANPSDDIEKALQAAVDALTPVTSNGATDLPEVSMEAIMKLAAVVDALEELEYQQLLARHELGEGRLLH</sequence>
<gene>
    <name evidence="1" type="ORF">ACFQU0_01800</name>
</gene>
<evidence type="ECO:0000313" key="2">
    <source>
        <dbReference type="Proteomes" id="UP001596457"/>
    </source>
</evidence>
<keyword evidence="2" id="KW-1185">Reference proteome</keyword>
<accession>A0ABW2S883</accession>
<comment type="caution">
    <text evidence="1">The sequence shown here is derived from an EMBL/GenBank/DDBJ whole genome shotgun (WGS) entry which is preliminary data.</text>
</comment>
<evidence type="ECO:0000313" key="1">
    <source>
        <dbReference type="EMBL" id="MFC7459157.1"/>
    </source>
</evidence>
<dbReference type="EMBL" id="JBHTBZ010000005">
    <property type="protein sequence ID" value="MFC7459157.1"/>
    <property type="molecule type" value="Genomic_DNA"/>
</dbReference>
<reference evidence="2" key="1">
    <citation type="journal article" date="2019" name="Int. J. Syst. Evol. Microbiol.">
        <title>The Global Catalogue of Microorganisms (GCM) 10K type strain sequencing project: providing services to taxonomists for standard genome sequencing and annotation.</title>
        <authorList>
            <consortium name="The Broad Institute Genomics Platform"/>
            <consortium name="The Broad Institute Genome Sequencing Center for Infectious Disease"/>
            <person name="Wu L."/>
            <person name="Ma J."/>
        </authorList>
    </citation>
    <scope>NUCLEOTIDE SEQUENCE [LARGE SCALE GENOMIC DNA]</scope>
    <source>
        <strain evidence="2">CCUG 53903</strain>
    </source>
</reference>
<proteinExistence type="predicted"/>